<dbReference type="Proteomes" id="UP001144323">
    <property type="component" value="Unassembled WGS sequence"/>
</dbReference>
<evidence type="ECO:0000313" key="2">
    <source>
        <dbReference type="Proteomes" id="UP001144323"/>
    </source>
</evidence>
<dbReference type="AlphaFoldDB" id="A0A9W6GUX4"/>
<dbReference type="RefSeq" id="WP_281803353.1">
    <property type="nucleotide sequence ID" value="NZ_BSEC01000001.1"/>
</dbReference>
<proteinExistence type="predicted"/>
<evidence type="ECO:0000313" key="1">
    <source>
        <dbReference type="EMBL" id="GLI93506.1"/>
    </source>
</evidence>
<reference evidence="1" key="1">
    <citation type="journal article" date="2023" name="Int. J. Syst. Evol. Microbiol.">
        <title>Methylocystis iwaonis sp. nov., a type II methane-oxidizing bacterium from surface soil of a rice paddy field in Japan, and emended description of the genus Methylocystis (ex Whittenbury et al. 1970) Bowman et al. 1993.</title>
        <authorList>
            <person name="Kaise H."/>
            <person name="Sawadogo J.B."/>
            <person name="Alam M.S."/>
            <person name="Ueno C."/>
            <person name="Dianou D."/>
            <person name="Shinjo R."/>
            <person name="Asakawa S."/>
        </authorList>
    </citation>
    <scope>NUCLEOTIDE SEQUENCE</scope>
    <source>
        <strain evidence="1">LMG27198</strain>
    </source>
</reference>
<name>A0A9W6GUX4_9HYPH</name>
<protein>
    <submittedName>
        <fullName evidence="1">Uncharacterized protein</fullName>
    </submittedName>
</protein>
<accession>A0A9W6GUX4</accession>
<dbReference type="EMBL" id="BSEC01000001">
    <property type="protein sequence ID" value="GLI93506.1"/>
    <property type="molecule type" value="Genomic_DNA"/>
</dbReference>
<organism evidence="1 2">
    <name type="scientific">Methylocystis echinoides</name>
    <dbReference type="NCBI Taxonomy" id="29468"/>
    <lineage>
        <taxon>Bacteria</taxon>
        <taxon>Pseudomonadati</taxon>
        <taxon>Pseudomonadota</taxon>
        <taxon>Alphaproteobacteria</taxon>
        <taxon>Hyphomicrobiales</taxon>
        <taxon>Methylocystaceae</taxon>
        <taxon>Methylocystis</taxon>
    </lineage>
</organism>
<gene>
    <name evidence="1" type="ORF">LMG27198_24980</name>
</gene>
<sequence>MANVDLHYTAKPLRRPVAVAQGARVTARETKPPLQRPAPRRAAVCRINAGQLIRSACLLLLCLGLSYLPRGEKLAPQGSVVEAANLKF</sequence>
<keyword evidence="2" id="KW-1185">Reference proteome</keyword>
<comment type="caution">
    <text evidence="1">The sequence shown here is derived from an EMBL/GenBank/DDBJ whole genome shotgun (WGS) entry which is preliminary data.</text>
</comment>